<dbReference type="AlphaFoldDB" id="A0A1S3Z6H4"/>
<keyword evidence="3" id="KW-0548">Nucleotidyltransferase</keyword>
<dbReference type="SMR" id="A0A1S3Z6H4"/>
<dbReference type="InterPro" id="IPR043502">
    <property type="entry name" value="DNA/RNA_pol_sf"/>
</dbReference>
<keyword evidence="8" id="KW-0511">Multifunctional enzyme</keyword>
<evidence type="ECO:0000256" key="4">
    <source>
        <dbReference type="ARBA" id="ARBA00022722"/>
    </source>
</evidence>
<sequence length="841" mass="96914">MVGSGQRLQCADLVRQVPLSIQGCFLTMDFFVLPMHGSNFVLGILWLATLGRVVTGYGQWVFEFVLNDQQAQWVDVIDTYYHLELIGTSLPKSPDPPRALSTLLESFEDIFTKPHCLPPARPQDHAIHLTPADGPVNVKPYRYPYFQKQVMERLVEEMLAEGIIRPSTNPFSSPVLLVRKKDGSWHFCVDYRALNATTIRDRFPIPTVDELFDELHGARYFSKLDLLSRYHQIRVRPEDITKTTFCTHEGHYKFLVMPFGLSNVPSTFQATMNVVFRLFLRRFVLVFFDDILVYIPSWELHLDHLQCALSTLRQHKLVAKFAKCTFGQETMEYLGHVLSQQGLLVDPTKITTIQQWLVPRNVKEVRSFLGLAGYYQHFIHNYAMIASPLTDLRHDSYSWTPLAQTAFETIKNCLNSTPVLALPDFTQHFQVETDASRTSIAAVLSQRGHPIAYFSQKLCPQMQHASTYVREMLSITQVVSKWRQYLLGRHFTIITYQQALRNLTNQLFDTLRQANNVHPELLSIHHGLQSDPTAYPDYLFRDRLLFFKDRLVLPTDSPLRLHLSHEFHSSPIGGHSGIARTFHRLSSNFYWKSMRHDIKVFIATYPTCQQMKDLHHHPAGLLQPLPIPEQVFEEIAMDFVTCLPASRGKKTIMTVVDRLSKYGHFIPLLATFTALTVAEAFVAHIIKLHSPPKSIVTDRDPRFLHMFWQELNRLQGTSLAMSTAYHPQTDGQSEALNKCVEQYLRCYVVDSPKDWVSMLPWAEYWYNTSFQTFAGMSPFQALYGRAPPTIARYVLDGSSHDLVEQFFMHRDEVLEALKTNLLRAHGRMKNFANQKRTDVMM</sequence>
<dbReference type="CDD" id="cd01647">
    <property type="entry name" value="RT_LTR"/>
    <property type="match status" value="1"/>
</dbReference>
<dbReference type="Gene3D" id="1.10.340.70">
    <property type="match status" value="1"/>
</dbReference>
<dbReference type="PANTHER" id="PTHR37984:SF5">
    <property type="entry name" value="PROTEIN NYNRIN-LIKE"/>
    <property type="match status" value="1"/>
</dbReference>
<dbReference type="InterPro" id="IPR041588">
    <property type="entry name" value="Integrase_H2C2"/>
</dbReference>
<evidence type="ECO:0000256" key="2">
    <source>
        <dbReference type="ARBA" id="ARBA00022679"/>
    </source>
</evidence>
<dbReference type="Pfam" id="PF17921">
    <property type="entry name" value="Integrase_H2C2"/>
    <property type="match status" value="1"/>
</dbReference>
<evidence type="ECO:0000256" key="5">
    <source>
        <dbReference type="ARBA" id="ARBA00022759"/>
    </source>
</evidence>
<dbReference type="Gene3D" id="3.30.420.10">
    <property type="entry name" value="Ribonuclease H-like superfamily/Ribonuclease H"/>
    <property type="match status" value="1"/>
</dbReference>
<dbReference type="PROSITE" id="PS50878">
    <property type="entry name" value="RT_POL"/>
    <property type="match status" value="1"/>
</dbReference>
<dbReference type="Pfam" id="PF17919">
    <property type="entry name" value="RT_RNaseH_2"/>
    <property type="match status" value="1"/>
</dbReference>
<keyword evidence="2" id="KW-0808">Transferase</keyword>
<evidence type="ECO:0000256" key="1">
    <source>
        <dbReference type="ARBA" id="ARBA00022670"/>
    </source>
</evidence>
<dbReference type="InterPro" id="IPR012337">
    <property type="entry name" value="RNaseH-like_sf"/>
</dbReference>
<evidence type="ECO:0000256" key="6">
    <source>
        <dbReference type="ARBA" id="ARBA00022801"/>
    </source>
</evidence>
<dbReference type="InterPro" id="IPR036397">
    <property type="entry name" value="RNaseH_sf"/>
</dbReference>
<dbReference type="FunFam" id="3.10.10.10:FF:000007">
    <property type="entry name" value="Retrovirus-related Pol polyprotein from transposon 17.6-like Protein"/>
    <property type="match status" value="1"/>
</dbReference>
<dbReference type="SUPFAM" id="SSF53098">
    <property type="entry name" value="Ribonuclease H-like"/>
    <property type="match status" value="1"/>
</dbReference>
<dbReference type="Pfam" id="PF00078">
    <property type="entry name" value="RVT_1"/>
    <property type="match status" value="1"/>
</dbReference>
<dbReference type="InterPro" id="IPR050951">
    <property type="entry name" value="Retrovirus_Pol_polyprotein"/>
</dbReference>
<evidence type="ECO:0000259" key="10">
    <source>
        <dbReference type="PROSITE" id="PS50994"/>
    </source>
</evidence>
<dbReference type="Gene3D" id="3.10.10.10">
    <property type="entry name" value="HIV Type 1 Reverse Transcriptase, subunit A, domain 1"/>
    <property type="match status" value="1"/>
</dbReference>
<dbReference type="InterPro" id="IPR041577">
    <property type="entry name" value="RT_RNaseH_2"/>
</dbReference>
<accession>A0A1S3Z6H4</accession>
<dbReference type="SUPFAM" id="SSF56672">
    <property type="entry name" value="DNA/RNA polymerases"/>
    <property type="match status" value="1"/>
</dbReference>
<dbReference type="OMA" id="VTHITEP"/>
<keyword evidence="6" id="KW-0378">Hydrolase</keyword>
<gene>
    <name evidence="11" type="primary">LOC107783487</name>
</gene>
<evidence type="ECO:0000256" key="7">
    <source>
        <dbReference type="ARBA" id="ARBA00022918"/>
    </source>
</evidence>
<dbReference type="PROSITE" id="PS50994">
    <property type="entry name" value="INTEGRASE"/>
    <property type="match status" value="1"/>
</dbReference>
<dbReference type="KEGG" id="nta:107783487"/>
<dbReference type="OrthoDB" id="1933428at2759"/>
<dbReference type="FunFam" id="3.30.70.270:FF:000020">
    <property type="entry name" value="Transposon Tf2-6 polyprotein-like Protein"/>
    <property type="match status" value="1"/>
</dbReference>
<name>A0A1S3Z6H4_TOBAC</name>
<dbReference type="PaxDb" id="4097-A0A1S3Z6H4"/>
<proteinExistence type="predicted"/>
<feature type="domain" description="Integrase catalytic" evidence="10">
    <location>
        <begin position="622"/>
        <end position="786"/>
    </location>
</feature>
<dbReference type="GO" id="GO:0006508">
    <property type="term" value="P:proteolysis"/>
    <property type="evidence" value="ECO:0007669"/>
    <property type="project" value="UniProtKB-KW"/>
</dbReference>
<dbReference type="PANTHER" id="PTHR37984">
    <property type="entry name" value="PROTEIN CBG26694"/>
    <property type="match status" value="1"/>
</dbReference>
<dbReference type="GO" id="GO:0004519">
    <property type="term" value="F:endonuclease activity"/>
    <property type="evidence" value="ECO:0007669"/>
    <property type="project" value="UniProtKB-KW"/>
</dbReference>
<dbReference type="RefSeq" id="XP_016459949.1">
    <property type="nucleotide sequence ID" value="XM_016604463.1"/>
</dbReference>
<evidence type="ECO:0000259" key="9">
    <source>
        <dbReference type="PROSITE" id="PS50878"/>
    </source>
</evidence>
<dbReference type="GO" id="GO:0003676">
    <property type="term" value="F:nucleic acid binding"/>
    <property type="evidence" value="ECO:0007669"/>
    <property type="project" value="InterPro"/>
</dbReference>
<dbReference type="STRING" id="4097.A0A1S3Z6H4"/>
<dbReference type="GO" id="GO:0008233">
    <property type="term" value="F:peptidase activity"/>
    <property type="evidence" value="ECO:0007669"/>
    <property type="project" value="UniProtKB-KW"/>
</dbReference>
<keyword evidence="1" id="KW-0645">Protease</keyword>
<keyword evidence="7" id="KW-0695">RNA-directed DNA polymerase</keyword>
<dbReference type="InterPro" id="IPR043128">
    <property type="entry name" value="Rev_trsase/Diguanyl_cyclase"/>
</dbReference>
<reference evidence="11" key="1">
    <citation type="submission" date="2025-08" db="UniProtKB">
        <authorList>
            <consortium name="RefSeq"/>
        </authorList>
    </citation>
    <scope>IDENTIFICATION</scope>
</reference>
<protein>
    <submittedName>
        <fullName evidence="11">Uncharacterized protein</fullName>
    </submittedName>
</protein>
<keyword evidence="5" id="KW-0255">Endonuclease</keyword>
<dbReference type="InterPro" id="IPR000477">
    <property type="entry name" value="RT_dom"/>
</dbReference>
<evidence type="ECO:0000256" key="8">
    <source>
        <dbReference type="ARBA" id="ARBA00023268"/>
    </source>
</evidence>
<evidence type="ECO:0000313" key="11">
    <source>
        <dbReference type="RefSeq" id="XP_016459949.1"/>
    </source>
</evidence>
<dbReference type="GO" id="GO:0015074">
    <property type="term" value="P:DNA integration"/>
    <property type="evidence" value="ECO:0007669"/>
    <property type="project" value="InterPro"/>
</dbReference>
<keyword evidence="4" id="KW-0540">Nuclease</keyword>
<dbReference type="GO" id="GO:0003964">
    <property type="term" value="F:RNA-directed DNA polymerase activity"/>
    <property type="evidence" value="ECO:0007669"/>
    <property type="project" value="UniProtKB-KW"/>
</dbReference>
<organism evidence="11">
    <name type="scientific">Nicotiana tabacum</name>
    <name type="common">Common tobacco</name>
    <dbReference type="NCBI Taxonomy" id="4097"/>
    <lineage>
        <taxon>Eukaryota</taxon>
        <taxon>Viridiplantae</taxon>
        <taxon>Streptophyta</taxon>
        <taxon>Embryophyta</taxon>
        <taxon>Tracheophyta</taxon>
        <taxon>Spermatophyta</taxon>
        <taxon>Magnoliopsida</taxon>
        <taxon>eudicotyledons</taxon>
        <taxon>Gunneridae</taxon>
        <taxon>Pentapetalae</taxon>
        <taxon>asterids</taxon>
        <taxon>lamiids</taxon>
        <taxon>Solanales</taxon>
        <taxon>Solanaceae</taxon>
        <taxon>Nicotianoideae</taxon>
        <taxon>Nicotianeae</taxon>
        <taxon>Nicotiana</taxon>
    </lineage>
</organism>
<evidence type="ECO:0000256" key="3">
    <source>
        <dbReference type="ARBA" id="ARBA00022695"/>
    </source>
</evidence>
<dbReference type="Gene3D" id="3.30.70.270">
    <property type="match status" value="2"/>
</dbReference>
<feature type="domain" description="Reverse transcriptase" evidence="9">
    <location>
        <begin position="159"/>
        <end position="338"/>
    </location>
</feature>
<dbReference type="InterPro" id="IPR001584">
    <property type="entry name" value="Integrase_cat-core"/>
</dbReference>